<evidence type="ECO:0000313" key="10">
    <source>
        <dbReference type="WBParaSite" id="TCONS_00017118.p1"/>
    </source>
</evidence>
<reference evidence="9" key="1">
    <citation type="submission" date="2015-08" db="UniProtKB">
        <authorList>
            <consortium name="WormBaseParasite"/>
        </authorList>
    </citation>
    <scope>IDENTIFICATION</scope>
</reference>
<evidence type="ECO:0000256" key="3">
    <source>
        <dbReference type="ARBA" id="ARBA00022722"/>
    </source>
</evidence>
<dbReference type="PANTHER" id="PTHR37984:SF5">
    <property type="entry name" value="PROTEIN NYNRIN-LIKE"/>
    <property type="match status" value="1"/>
</dbReference>
<keyword evidence="6" id="KW-0695">RNA-directed DNA polymerase</keyword>
<feature type="domain" description="Reverse transcriptase RNase H-like" evidence="7">
    <location>
        <begin position="2"/>
        <end position="106"/>
    </location>
</feature>
<dbReference type="WBParaSite" id="TCONS_00017118.p1">
    <property type="protein sequence ID" value="TCONS_00017118.p1"/>
    <property type="gene ID" value="XLOC_011275"/>
</dbReference>
<keyword evidence="1" id="KW-0808">Transferase</keyword>
<keyword evidence="4" id="KW-0255">Endonuclease</keyword>
<dbReference type="InterPro" id="IPR043502">
    <property type="entry name" value="DNA/RNA_pol_sf"/>
</dbReference>
<evidence type="ECO:0000256" key="6">
    <source>
        <dbReference type="ARBA" id="ARBA00022918"/>
    </source>
</evidence>
<evidence type="ECO:0000256" key="1">
    <source>
        <dbReference type="ARBA" id="ARBA00022679"/>
    </source>
</evidence>
<accession>A0A0K0E216</accession>
<keyword evidence="5" id="KW-0378">Hydrolase</keyword>
<evidence type="ECO:0000256" key="4">
    <source>
        <dbReference type="ARBA" id="ARBA00022759"/>
    </source>
</evidence>
<evidence type="ECO:0000256" key="2">
    <source>
        <dbReference type="ARBA" id="ARBA00022695"/>
    </source>
</evidence>
<dbReference type="GO" id="GO:0016787">
    <property type="term" value="F:hydrolase activity"/>
    <property type="evidence" value="ECO:0007669"/>
    <property type="project" value="UniProtKB-KW"/>
</dbReference>
<dbReference type="GO" id="GO:0003964">
    <property type="term" value="F:RNA-directed DNA polymerase activity"/>
    <property type="evidence" value="ECO:0007669"/>
    <property type="project" value="UniProtKB-KW"/>
</dbReference>
<dbReference type="WBParaSite" id="SSTP_0000353600.1">
    <property type="protein sequence ID" value="SSTP_0000353600.1"/>
    <property type="gene ID" value="SSTP_0000353600"/>
</dbReference>
<evidence type="ECO:0000259" key="7">
    <source>
        <dbReference type="Pfam" id="PF17917"/>
    </source>
</evidence>
<dbReference type="GO" id="GO:0004519">
    <property type="term" value="F:endonuclease activity"/>
    <property type="evidence" value="ECO:0007669"/>
    <property type="project" value="UniProtKB-KW"/>
</dbReference>
<dbReference type="PANTHER" id="PTHR37984">
    <property type="entry name" value="PROTEIN CBG26694"/>
    <property type="match status" value="1"/>
</dbReference>
<evidence type="ECO:0000256" key="5">
    <source>
        <dbReference type="ARBA" id="ARBA00022801"/>
    </source>
</evidence>
<dbReference type="Proteomes" id="UP000035681">
    <property type="component" value="Unplaced"/>
</dbReference>
<name>A0A0K0E216_STRER</name>
<dbReference type="InterPro" id="IPR041373">
    <property type="entry name" value="RT_RNaseH"/>
</dbReference>
<proteinExistence type="predicted"/>
<organism evidence="9">
    <name type="scientific">Strongyloides stercoralis</name>
    <name type="common">Threadworm</name>
    <dbReference type="NCBI Taxonomy" id="6248"/>
    <lineage>
        <taxon>Eukaryota</taxon>
        <taxon>Metazoa</taxon>
        <taxon>Ecdysozoa</taxon>
        <taxon>Nematoda</taxon>
        <taxon>Chromadorea</taxon>
        <taxon>Rhabditida</taxon>
        <taxon>Tylenchina</taxon>
        <taxon>Panagrolaimomorpha</taxon>
        <taxon>Strongyloidoidea</taxon>
        <taxon>Strongyloididae</taxon>
        <taxon>Strongyloides</taxon>
    </lineage>
</organism>
<keyword evidence="3" id="KW-0540">Nuclease</keyword>
<evidence type="ECO:0000313" key="9">
    <source>
        <dbReference type="WBParaSite" id="SSTP_0000353600.1"/>
    </source>
</evidence>
<sequence length="183" mass="21089">MKVDTSQLAIGAVLLLESDDLNNEEVLFRKKHVPICYFSEKLTESKKGRSAIYLELYGIKKALIFFAPLIMQDSLDVFSDHKPLCKVMESDVTPRYVDLIDAISSYSIRINYINGKCNVLADLLSRLFNNFKNSFVESENLSKSAKVAQELFTKFYKNQSHMCYAKMKESVIEEFQKKNFLNI</sequence>
<dbReference type="AlphaFoldDB" id="A0A0K0E216"/>
<dbReference type="Pfam" id="PF17917">
    <property type="entry name" value="RT_RNaseH"/>
    <property type="match status" value="1"/>
</dbReference>
<keyword evidence="2" id="KW-0548">Nucleotidyltransferase</keyword>
<protein>
    <submittedName>
        <fullName evidence="9 10">RT_RNaseH domain-containing protein</fullName>
    </submittedName>
</protein>
<keyword evidence="8" id="KW-1185">Reference proteome</keyword>
<dbReference type="InterPro" id="IPR050951">
    <property type="entry name" value="Retrovirus_Pol_polyprotein"/>
</dbReference>
<evidence type="ECO:0000313" key="8">
    <source>
        <dbReference type="Proteomes" id="UP000035681"/>
    </source>
</evidence>
<dbReference type="SUPFAM" id="SSF56672">
    <property type="entry name" value="DNA/RNA polymerases"/>
    <property type="match status" value="1"/>
</dbReference>